<accession>A0A4U0VR80</accession>
<dbReference type="Pfam" id="PF01988">
    <property type="entry name" value="VIT1"/>
    <property type="match status" value="1"/>
</dbReference>
<dbReference type="InterPro" id="IPR008217">
    <property type="entry name" value="Ccc1_fam"/>
</dbReference>
<feature type="transmembrane region" description="Helical" evidence="7">
    <location>
        <begin position="367"/>
        <end position="385"/>
    </location>
</feature>
<dbReference type="GO" id="GO:0012505">
    <property type="term" value="C:endomembrane system"/>
    <property type="evidence" value="ECO:0007669"/>
    <property type="project" value="UniProtKB-SubCell"/>
</dbReference>
<evidence type="ECO:0000256" key="7">
    <source>
        <dbReference type="SAM" id="Phobius"/>
    </source>
</evidence>
<name>A0A4U0VR80_9PEZI</name>
<feature type="transmembrane region" description="Helical" evidence="7">
    <location>
        <begin position="236"/>
        <end position="259"/>
    </location>
</feature>
<comment type="caution">
    <text evidence="8">The sequence shown here is derived from an EMBL/GenBank/DDBJ whole genome shotgun (WGS) entry which is preliminary data.</text>
</comment>
<comment type="subcellular location">
    <subcellularLocation>
        <location evidence="1">Endomembrane system</location>
        <topology evidence="1">Multi-pass membrane protein</topology>
    </subcellularLocation>
</comment>
<keyword evidence="9" id="KW-1185">Reference proteome</keyword>
<dbReference type="CDD" id="cd02435">
    <property type="entry name" value="CCC1"/>
    <property type="match status" value="1"/>
</dbReference>
<dbReference type="GO" id="GO:0005384">
    <property type="term" value="F:manganese ion transmembrane transporter activity"/>
    <property type="evidence" value="ECO:0007669"/>
    <property type="project" value="InterPro"/>
</dbReference>
<evidence type="ECO:0000256" key="1">
    <source>
        <dbReference type="ARBA" id="ARBA00004127"/>
    </source>
</evidence>
<comment type="similarity">
    <text evidence="2">Belongs to the CCC1 family.</text>
</comment>
<evidence type="ECO:0008006" key="10">
    <source>
        <dbReference type="Google" id="ProtNLM"/>
    </source>
</evidence>
<protein>
    <recommendedName>
        <fullName evidence="10">DUF125-domain-containing protein</fullName>
    </recommendedName>
</protein>
<evidence type="ECO:0000256" key="4">
    <source>
        <dbReference type="ARBA" id="ARBA00022989"/>
    </source>
</evidence>
<evidence type="ECO:0000256" key="5">
    <source>
        <dbReference type="ARBA" id="ARBA00023136"/>
    </source>
</evidence>
<keyword evidence="3 7" id="KW-0812">Transmembrane</keyword>
<dbReference type="GO" id="GO:0030026">
    <property type="term" value="P:intracellular manganese ion homeostasis"/>
    <property type="evidence" value="ECO:0007669"/>
    <property type="project" value="InterPro"/>
</dbReference>
<proteinExistence type="inferred from homology"/>
<sequence length="428" mass="45888">MLALTSPNSQESLSFFQLQIPTRIVTLTGASVAKATFTAPAQAAKSIVTREFQVTITSKTSGKSSTDNVVVTTDNTGAVQDDVVIDSYTWDSRQSGTISVTAHTNVVDGSSKLTLKLDAGAALTMMSAPGGRVTYSSSKTKKPASISVTSTYGKTSLLIKIMSTTASVEEQKREEPMAVPLPTNSSSSTTVNALPHEEKHTRHSDIVRDIIIGFSDGLTVPFALTAGLSSLGSARLVILGGLAELFSGSISMGLGAYLAGVTERKHYEVEEARERREVKEQPAAEEDEIYEIMSGYGLDRATVHPMVMALKENPDAWVKFMMDFELRLEKPRLSREWISGLMMGLSYFIGGLVPMIPYFIYKNVNHALFTSIGITVLILLGFGYAKAIVTGTSQKDAVWSALQTLMLGAIAAGSSYGIVRGVDSAKSL</sequence>
<keyword evidence="4 7" id="KW-1133">Transmembrane helix</keyword>
<evidence type="ECO:0000313" key="9">
    <source>
        <dbReference type="Proteomes" id="UP000308768"/>
    </source>
</evidence>
<gene>
    <name evidence="8" type="ORF">B0A49_10819</name>
</gene>
<feature type="transmembrane region" description="Helical" evidence="7">
    <location>
        <begin position="397"/>
        <end position="419"/>
    </location>
</feature>
<evidence type="ECO:0000256" key="2">
    <source>
        <dbReference type="ARBA" id="ARBA00007049"/>
    </source>
</evidence>
<dbReference type="EMBL" id="NAJN01002487">
    <property type="protein sequence ID" value="TKA52040.1"/>
    <property type="molecule type" value="Genomic_DNA"/>
</dbReference>
<dbReference type="Proteomes" id="UP000308768">
    <property type="component" value="Unassembled WGS sequence"/>
</dbReference>
<dbReference type="PANTHER" id="PTHR31851">
    <property type="entry name" value="FE(2+)/MN(2+) TRANSPORTER PCL1"/>
    <property type="match status" value="1"/>
</dbReference>
<dbReference type="OrthoDB" id="73465at2759"/>
<dbReference type="STRING" id="331657.A0A4U0VR80"/>
<feature type="transmembrane region" description="Helical" evidence="7">
    <location>
        <begin position="337"/>
        <end position="361"/>
    </location>
</feature>
<feature type="compositionally biased region" description="Polar residues" evidence="6">
    <location>
        <begin position="182"/>
        <end position="192"/>
    </location>
</feature>
<dbReference type="AlphaFoldDB" id="A0A4U0VR80"/>
<evidence type="ECO:0000256" key="3">
    <source>
        <dbReference type="ARBA" id="ARBA00022692"/>
    </source>
</evidence>
<evidence type="ECO:0000313" key="8">
    <source>
        <dbReference type="EMBL" id="TKA52040.1"/>
    </source>
</evidence>
<feature type="region of interest" description="Disordered" evidence="6">
    <location>
        <begin position="171"/>
        <end position="199"/>
    </location>
</feature>
<evidence type="ECO:0000256" key="6">
    <source>
        <dbReference type="SAM" id="MobiDB-lite"/>
    </source>
</evidence>
<keyword evidence="5 7" id="KW-0472">Membrane</keyword>
<organism evidence="8 9">
    <name type="scientific">Cryomyces minteri</name>
    <dbReference type="NCBI Taxonomy" id="331657"/>
    <lineage>
        <taxon>Eukaryota</taxon>
        <taxon>Fungi</taxon>
        <taxon>Dikarya</taxon>
        <taxon>Ascomycota</taxon>
        <taxon>Pezizomycotina</taxon>
        <taxon>Dothideomycetes</taxon>
        <taxon>Dothideomycetes incertae sedis</taxon>
        <taxon>Cryomyces</taxon>
    </lineage>
</organism>
<reference evidence="8 9" key="1">
    <citation type="submission" date="2017-03" db="EMBL/GenBank/DDBJ databases">
        <title>Genomes of endolithic fungi from Antarctica.</title>
        <authorList>
            <person name="Coleine C."/>
            <person name="Masonjones S."/>
            <person name="Stajich J.E."/>
        </authorList>
    </citation>
    <scope>NUCLEOTIDE SEQUENCE [LARGE SCALE GENOMIC DNA]</scope>
    <source>
        <strain evidence="8 9">CCFEE 5187</strain>
    </source>
</reference>